<keyword evidence="1" id="KW-0812">Transmembrane</keyword>
<sequence>MNLILVLLRLSLTNPTEAGQVLVDLRLNLSAAFSAFALVIIGAVLLMFTLSGFQGVTVLPGVAPLSPWSLTAIMGGGTLGLVCCIWLISRAFSQTGRFADGILVFAWIQVLQILLHIVQTALMVISGTIAGTVGLFATVLMFWILFGLINAWLDLGSMFKAALCFVLGLVALSLGGAFLLVFLGFAPGQVAL</sequence>
<feature type="transmembrane region" description="Helical" evidence="1">
    <location>
        <begin position="159"/>
        <end position="186"/>
    </location>
</feature>
<accession>A0AAN0VIH9</accession>
<dbReference type="RefSeq" id="WP_044049917.1">
    <property type="nucleotide sequence ID" value="NZ_CP003984.1"/>
</dbReference>
<evidence type="ECO:0000313" key="2">
    <source>
        <dbReference type="EMBL" id="AII87161.1"/>
    </source>
</evidence>
<feature type="transmembrane region" description="Helical" evidence="1">
    <location>
        <begin position="65"/>
        <end position="89"/>
    </location>
</feature>
<keyword evidence="1" id="KW-1133">Transmembrane helix</keyword>
<dbReference type="EMBL" id="CP003984">
    <property type="protein sequence ID" value="AII87161.1"/>
    <property type="molecule type" value="Genomic_DNA"/>
</dbReference>
<dbReference type="Proteomes" id="UP000028680">
    <property type="component" value="Chromosome"/>
</dbReference>
<feature type="transmembrane region" description="Helical" evidence="1">
    <location>
        <begin position="28"/>
        <end position="53"/>
    </location>
</feature>
<keyword evidence="3" id="KW-1185">Reference proteome</keyword>
<gene>
    <name evidence="2" type="ORF">RCA23_c16250</name>
</gene>
<name>A0AAN0VIH9_9RHOB</name>
<reference evidence="2 3" key="1">
    <citation type="journal article" date="2014" name="ISME J.">
        <title>Adaptation of an abundant Roseobacter RCA organism to pelagic systems revealed by genomic and transcriptomic analyses.</title>
        <authorList>
            <person name="Voget S."/>
            <person name="Wemheuer B."/>
            <person name="Brinkhoff T."/>
            <person name="Vollmers J."/>
            <person name="Dietrich S."/>
            <person name="Giebel H.A."/>
            <person name="Beardsley C."/>
            <person name="Sardemann C."/>
            <person name="Bakenhus I."/>
            <person name="Billerbeck S."/>
            <person name="Daniel R."/>
            <person name="Simon M."/>
        </authorList>
    </citation>
    <scope>NUCLEOTIDE SEQUENCE [LARGE SCALE GENOMIC DNA]</scope>
    <source>
        <strain evidence="2 3">RCA23</strain>
    </source>
</reference>
<evidence type="ECO:0000313" key="3">
    <source>
        <dbReference type="Proteomes" id="UP000028680"/>
    </source>
</evidence>
<evidence type="ECO:0000256" key="1">
    <source>
        <dbReference type="SAM" id="Phobius"/>
    </source>
</evidence>
<feature type="transmembrane region" description="Helical" evidence="1">
    <location>
        <begin position="101"/>
        <end position="125"/>
    </location>
</feature>
<proteinExistence type="predicted"/>
<organism evidence="2 3">
    <name type="scientific">Planktomarina temperata RCA23</name>
    <dbReference type="NCBI Taxonomy" id="666509"/>
    <lineage>
        <taxon>Bacteria</taxon>
        <taxon>Pseudomonadati</taxon>
        <taxon>Pseudomonadota</taxon>
        <taxon>Alphaproteobacteria</taxon>
        <taxon>Rhodobacterales</taxon>
        <taxon>Paracoccaceae</taxon>
        <taxon>Planktomarina</taxon>
    </lineage>
</organism>
<evidence type="ECO:0008006" key="4">
    <source>
        <dbReference type="Google" id="ProtNLM"/>
    </source>
</evidence>
<protein>
    <recommendedName>
        <fullName evidence="4">Yip1 domain-containing protein</fullName>
    </recommendedName>
</protein>
<dbReference type="KEGG" id="ptp:RCA23_c16250"/>
<dbReference type="AlphaFoldDB" id="A0AAN0VIH9"/>
<keyword evidence="1" id="KW-0472">Membrane</keyword>
<feature type="transmembrane region" description="Helical" evidence="1">
    <location>
        <begin position="132"/>
        <end position="153"/>
    </location>
</feature>